<evidence type="ECO:0000313" key="13">
    <source>
        <dbReference type="EMBL" id="QIH23817.1"/>
    </source>
</evidence>
<comment type="cofactor">
    <cofactor evidence="11">
        <name>Mg(2+)</name>
        <dbReference type="ChEBI" id="CHEBI:18420"/>
    </cofactor>
</comment>
<feature type="domain" description="FMN-dependent dehydrogenase" evidence="12">
    <location>
        <begin position="148"/>
        <end position="325"/>
    </location>
</feature>
<feature type="binding site" evidence="11">
    <location>
        <begin position="64"/>
        <end position="66"/>
    </location>
    <ligand>
        <name>FMN</name>
        <dbReference type="ChEBI" id="CHEBI:58210"/>
    </ligand>
</feature>
<evidence type="ECO:0000256" key="9">
    <source>
        <dbReference type="ARBA" id="ARBA00023235"/>
    </source>
</evidence>
<dbReference type="GO" id="GO:0016491">
    <property type="term" value="F:oxidoreductase activity"/>
    <property type="evidence" value="ECO:0007669"/>
    <property type="project" value="InterPro"/>
</dbReference>
<evidence type="ECO:0000256" key="10">
    <source>
        <dbReference type="ARBA" id="ARBA00025810"/>
    </source>
</evidence>
<feature type="binding site" evidence="11">
    <location>
        <position position="154"/>
    </location>
    <ligand>
        <name>Mg(2+)</name>
        <dbReference type="ChEBI" id="CHEBI:18420"/>
    </ligand>
</feature>
<dbReference type="PANTHER" id="PTHR43665">
    <property type="entry name" value="ISOPENTENYL-DIPHOSPHATE DELTA-ISOMERASE"/>
    <property type="match status" value="1"/>
</dbReference>
<comment type="caution">
    <text evidence="11">Lacks conserved residue(s) required for the propagation of feature annotation.</text>
</comment>
<feature type="binding site" evidence="11">
    <location>
        <position position="94"/>
    </location>
    <ligand>
        <name>FMN</name>
        <dbReference type="ChEBI" id="CHEBI:58210"/>
    </ligand>
</feature>
<name>A0A6G7B8M6_9LACO</name>
<feature type="binding site" evidence="11">
    <location>
        <position position="123"/>
    </location>
    <ligand>
        <name>FMN</name>
        <dbReference type="ChEBI" id="CHEBI:58210"/>
    </ligand>
</feature>
<dbReference type="PIRSF" id="PIRSF003314">
    <property type="entry name" value="IPP_isomerase"/>
    <property type="match status" value="1"/>
</dbReference>
<evidence type="ECO:0000259" key="12">
    <source>
        <dbReference type="Pfam" id="PF01070"/>
    </source>
</evidence>
<evidence type="ECO:0000256" key="2">
    <source>
        <dbReference type="ARBA" id="ARBA00022490"/>
    </source>
</evidence>
<dbReference type="HAMAP" id="MF_00354">
    <property type="entry name" value="Idi_2"/>
    <property type="match status" value="1"/>
</dbReference>
<comment type="catalytic activity">
    <reaction evidence="11">
        <text>isopentenyl diphosphate = dimethylallyl diphosphate</text>
        <dbReference type="Rhea" id="RHEA:23284"/>
        <dbReference type="ChEBI" id="CHEBI:57623"/>
        <dbReference type="ChEBI" id="CHEBI:128769"/>
        <dbReference type="EC" id="5.3.3.2"/>
    </reaction>
</comment>
<evidence type="ECO:0000256" key="11">
    <source>
        <dbReference type="HAMAP-Rule" id="MF_00354"/>
    </source>
</evidence>
<keyword evidence="3 11" id="KW-0285">Flavoprotein</keyword>
<dbReference type="GO" id="GO:0070402">
    <property type="term" value="F:NADPH binding"/>
    <property type="evidence" value="ECO:0007669"/>
    <property type="project" value="UniProtKB-UniRule"/>
</dbReference>
<comment type="function">
    <text evidence="11">Involved in the biosynthesis of isoprenoids. Catalyzes the 1,3-allylic rearrangement of the homoallylic substrate isopentenyl (IPP) to its allylic isomer, dimethylallyl diphosphate (DMAPP).</text>
</comment>
<evidence type="ECO:0000256" key="3">
    <source>
        <dbReference type="ARBA" id="ARBA00022630"/>
    </source>
</evidence>
<dbReference type="InterPro" id="IPR000262">
    <property type="entry name" value="FMN-dep_DH"/>
</dbReference>
<dbReference type="Gene3D" id="3.20.20.70">
    <property type="entry name" value="Aldolase class I"/>
    <property type="match status" value="1"/>
</dbReference>
<comment type="cofactor">
    <cofactor evidence="1 11">
        <name>FMN</name>
        <dbReference type="ChEBI" id="CHEBI:58210"/>
    </cofactor>
</comment>
<evidence type="ECO:0000256" key="4">
    <source>
        <dbReference type="ARBA" id="ARBA00022643"/>
    </source>
</evidence>
<evidence type="ECO:0000256" key="8">
    <source>
        <dbReference type="ARBA" id="ARBA00023229"/>
    </source>
</evidence>
<dbReference type="Pfam" id="PF01070">
    <property type="entry name" value="FMN_dh"/>
    <property type="match status" value="1"/>
</dbReference>
<dbReference type="EC" id="5.3.3.2" evidence="11"/>
<evidence type="ECO:0000256" key="6">
    <source>
        <dbReference type="ARBA" id="ARBA00022842"/>
    </source>
</evidence>
<evidence type="ECO:0000313" key="14">
    <source>
        <dbReference type="Proteomes" id="UP000501676"/>
    </source>
</evidence>
<dbReference type="NCBIfam" id="TIGR02151">
    <property type="entry name" value="IPP_isom_2"/>
    <property type="match status" value="1"/>
</dbReference>
<keyword evidence="6 11" id="KW-0460">Magnesium</keyword>
<organism evidence="13 14">
    <name type="scientific">Lactobacillus iners</name>
    <dbReference type="NCBI Taxonomy" id="147802"/>
    <lineage>
        <taxon>Bacteria</taxon>
        <taxon>Bacillati</taxon>
        <taxon>Bacillota</taxon>
        <taxon>Bacilli</taxon>
        <taxon>Lactobacillales</taxon>
        <taxon>Lactobacillaceae</taxon>
        <taxon>Lactobacillus</taxon>
    </lineage>
</organism>
<dbReference type="GO" id="GO:0000287">
    <property type="term" value="F:magnesium ion binding"/>
    <property type="evidence" value="ECO:0007669"/>
    <property type="project" value="UniProtKB-UniRule"/>
</dbReference>
<keyword evidence="8 11" id="KW-0414">Isoprene biosynthesis</keyword>
<sequence length="341" mass="37984">MSQRSQRKKDHIDLANKYYLPHPDADFSGINLIRPALPESKISSDSIQTTFFHKIASAPFFIEAMTGGSDESYEINRRLAFCAKEENIAMALGSASILEKEPEQLKSFVIAREINPTGILLANINPLTKPKVAEQIIKELQADALQIHLNAVQEAAMTEGDRDFYWLDNILEIQQLINVPLIIKEVGMGLDPFSVKKLAKLGINYFDVGGMGGTNFVHIENQRTANKDNLFLDDLGLSTVKSLLSNLQEISHVNFIASGGINSSINIFKSLVLGAKYVGIANHFLHLSMQDKNGTALISEIQKLKYQLVTLMALFGINKLDDVKKVKYYLSLELTNFLNQI</sequence>
<feature type="binding site" evidence="11">
    <location>
        <position position="214"/>
    </location>
    <ligand>
        <name>FMN</name>
        <dbReference type="ChEBI" id="CHEBI:58210"/>
    </ligand>
</feature>
<accession>A0A6G7B8M6</accession>
<keyword evidence="2 11" id="KW-0963">Cytoplasm</keyword>
<feature type="binding site" evidence="11">
    <location>
        <begin position="7"/>
        <end position="8"/>
    </location>
    <ligand>
        <name>substrate</name>
    </ligand>
</feature>
<dbReference type="GO" id="GO:0008299">
    <property type="term" value="P:isoprenoid biosynthetic process"/>
    <property type="evidence" value="ECO:0007669"/>
    <property type="project" value="UniProtKB-UniRule"/>
</dbReference>
<feature type="binding site" evidence="11">
    <location>
        <position position="153"/>
    </location>
    <ligand>
        <name>substrate</name>
    </ligand>
</feature>
<dbReference type="GO" id="GO:0005737">
    <property type="term" value="C:cytoplasm"/>
    <property type="evidence" value="ECO:0007669"/>
    <property type="project" value="UniProtKB-SubCell"/>
</dbReference>
<dbReference type="InterPro" id="IPR013785">
    <property type="entry name" value="Aldolase_TIM"/>
</dbReference>
<dbReference type="EMBL" id="CP049228">
    <property type="protein sequence ID" value="QIH23817.1"/>
    <property type="molecule type" value="Genomic_DNA"/>
</dbReference>
<feature type="binding site" evidence="11">
    <location>
        <position position="184"/>
    </location>
    <ligand>
        <name>FMN</name>
        <dbReference type="ChEBI" id="CHEBI:58210"/>
    </ligand>
</feature>
<dbReference type="AlphaFoldDB" id="A0A6G7B8M6"/>
<keyword evidence="5 11" id="KW-0479">Metal-binding</keyword>
<dbReference type="Proteomes" id="UP000501676">
    <property type="component" value="Chromosome"/>
</dbReference>
<comment type="subunit">
    <text evidence="10 11">Homooctamer. Dimer of tetramers.</text>
</comment>
<keyword evidence="4 11" id="KW-0288">FMN</keyword>
<evidence type="ECO:0000256" key="7">
    <source>
        <dbReference type="ARBA" id="ARBA00022857"/>
    </source>
</evidence>
<dbReference type="GO" id="GO:0004452">
    <property type="term" value="F:isopentenyl-diphosphate delta-isomerase activity"/>
    <property type="evidence" value="ECO:0007669"/>
    <property type="project" value="UniProtKB-UniRule"/>
</dbReference>
<reference evidence="13 14" key="1">
    <citation type="submission" date="2020-02" db="EMBL/GenBank/DDBJ databases">
        <title>Complete genome sequences of six Lactobacillus iners strains isolated from the human vagina.</title>
        <authorList>
            <person name="France M.T."/>
            <person name="Rutt L."/>
            <person name="Narina S."/>
            <person name="Arbaugh S."/>
            <person name="Humphrys M.S."/>
            <person name="Ma B."/>
            <person name="Hayward M.R."/>
            <person name="Relman D."/>
            <person name="Kwon D.S."/>
            <person name="Ravel J."/>
        </authorList>
    </citation>
    <scope>NUCLEOTIDE SEQUENCE [LARGE SCALE GENOMIC DNA]</scope>
    <source>
        <strain evidence="13 14">C0210C1</strain>
    </source>
</reference>
<comment type="subcellular location">
    <subcellularLocation>
        <location evidence="11">Cytoplasm</location>
    </subcellularLocation>
</comment>
<proteinExistence type="inferred from homology"/>
<dbReference type="GO" id="GO:0010181">
    <property type="term" value="F:FMN binding"/>
    <property type="evidence" value="ECO:0007669"/>
    <property type="project" value="UniProtKB-UniRule"/>
</dbReference>
<gene>
    <name evidence="11" type="primary">fni</name>
    <name evidence="13" type="ORF">G6Z83_03710</name>
</gene>
<comment type="cofactor">
    <cofactor evidence="11">
        <name>NADPH</name>
        <dbReference type="ChEBI" id="CHEBI:57783"/>
    </cofactor>
</comment>
<evidence type="ECO:0000256" key="1">
    <source>
        <dbReference type="ARBA" id="ARBA00001917"/>
    </source>
</evidence>
<keyword evidence="7 11" id="KW-0521">NADP</keyword>
<dbReference type="InterPro" id="IPR011179">
    <property type="entry name" value="IPdP_isomerase"/>
</dbReference>
<dbReference type="SUPFAM" id="SSF51395">
    <property type="entry name" value="FMN-linked oxidoreductases"/>
    <property type="match status" value="1"/>
</dbReference>
<evidence type="ECO:0000256" key="5">
    <source>
        <dbReference type="ARBA" id="ARBA00022723"/>
    </source>
</evidence>
<keyword evidence="9 11" id="KW-0413">Isomerase</keyword>
<feature type="binding site" evidence="11">
    <location>
        <begin position="281"/>
        <end position="282"/>
    </location>
    <ligand>
        <name>FMN</name>
        <dbReference type="ChEBI" id="CHEBI:58210"/>
    </ligand>
</feature>
<dbReference type="RefSeq" id="WP_006734348.1">
    <property type="nucleotide sequence ID" value="NZ_CP049228.1"/>
</dbReference>
<dbReference type="PANTHER" id="PTHR43665:SF1">
    <property type="entry name" value="ISOPENTENYL-DIPHOSPHATE DELTA-ISOMERASE"/>
    <property type="match status" value="1"/>
</dbReference>
<comment type="similarity">
    <text evidence="11">Belongs to the IPP isomerase type 2 family.</text>
</comment>
<protein>
    <recommendedName>
        <fullName evidence="11">Isopentenyl-diphosphate delta-isomerase</fullName>
        <shortName evidence="11">IPP isomerase</shortName>
        <ecNumber evidence="11">5.3.3.2</ecNumber>
    </recommendedName>
    <alternativeName>
        <fullName evidence="11">Isopentenyl diphosphate:dimethylallyl diphosphate isomerase</fullName>
    </alternativeName>
    <alternativeName>
        <fullName evidence="11">Isopentenyl pyrophosphate isomerase</fullName>
    </alternativeName>
    <alternativeName>
        <fullName evidence="11">Type 2 isopentenyl diphosphate isomerase</fullName>
        <shortName evidence="11">IDI-2</shortName>
    </alternativeName>
</protein>